<sequence length="382" mass="40564">MSYPPPPGTSSLPPRPPPSIHASTHAFAGFKPRQVASSNQPIGAPPTYSGVPGVSTPPTYGAGRSSQPSAQAYGYGAQSQTSYSAAPQTTYSAGPTASSGYMNQSSYQSQGQHGHQNQHQHQYGGQQQQQQHHGHHQGGRGGHHQGGPRHYQNRNSQNNNNNHNSNFPPLDPEMEAQIAEQQSIYDPARRAQLAAAAAAANSTVSGDYSANPSALPDGQSAPAQPQQKKATVVRSGGGQTWKDDSLLEWDPAHFRLFVGNLAGEVTDESLLKAFAAYPSVQKARVIRDKRTTKSKGYGFVAFQDGDDYFKAAREMQGKYIGSHPVLLRKSTTEIRPTIANNKKKNSKHKGSGGASGGNAALGKKEGGGVVKVKKEKGPKLLG</sequence>
<feature type="compositionally biased region" description="Polar residues" evidence="3">
    <location>
        <begin position="77"/>
        <end position="103"/>
    </location>
</feature>
<feature type="compositionally biased region" description="Low complexity" evidence="3">
    <location>
        <begin position="148"/>
        <end position="166"/>
    </location>
</feature>
<dbReference type="Gene3D" id="3.30.70.330">
    <property type="match status" value="1"/>
</dbReference>
<dbReference type="Proteomes" id="UP001370758">
    <property type="component" value="Unassembled WGS sequence"/>
</dbReference>
<dbReference type="PANTHER" id="PTHR47640">
    <property type="entry name" value="TRNA SELENOCYSTEINE 1-ASSOCIATED PROTEIN 1-RELATED-RELATED"/>
    <property type="match status" value="1"/>
</dbReference>
<dbReference type="PROSITE" id="PS50102">
    <property type="entry name" value="RRM"/>
    <property type="match status" value="1"/>
</dbReference>
<dbReference type="GO" id="GO:0003729">
    <property type="term" value="F:mRNA binding"/>
    <property type="evidence" value="ECO:0007669"/>
    <property type="project" value="InterPro"/>
</dbReference>
<dbReference type="InterPro" id="IPR035979">
    <property type="entry name" value="RBD_domain_sf"/>
</dbReference>
<gene>
    <name evidence="5" type="ORF">TWF481_009803</name>
</gene>
<name>A0AAV9W683_9PEZI</name>
<keyword evidence="6" id="KW-1185">Reference proteome</keyword>
<dbReference type="InterPro" id="IPR034215">
    <property type="entry name" value="RBM42_RRM"/>
</dbReference>
<feature type="compositionally biased region" description="Basic residues" evidence="3">
    <location>
        <begin position="341"/>
        <end position="350"/>
    </location>
</feature>
<feature type="region of interest" description="Disordered" evidence="3">
    <location>
        <begin position="204"/>
        <end position="240"/>
    </location>
</feature>
<evidence type="ECO:0000259" key="4">
    <source>
        <dbReference type="PROSITE" id="PS50102"/>
    </source>
</evidence>
<comment type="caution">
    <text evidence="5">The sequence shown here is derived from an EMBL/GenBank/DDBJ whole genome shotgun (WGS) entry which is preliminary data.</text>
</comment>
<dbReference type="InterPro" id="IPR050825">
    <property type="entry name" value="RBM42_RBP45_47-like"/>
</dbReference>
<dbReference type="EMBL" id="JAVHJL010000006">
    <property type="protein sequence ID" value="KAK6501984.1"/>
    <property type="molecule type" value="Genomic_DNA"/>
</dbReference>
<reference evidence="5 6" key="1">
    <citation type="submission" date="2023-08" db="EMBL/GenBank/DDBJ databases">
        <authorList>
            <person name="Palmer J.M."/>
        </authorList>
    </citation>
    <scope>NUCLEOTIDE SEQUENCE [LARGE SCALE GENOMIC DNA]</scope>
    <source>
        <strain evidence="5 6">TWF481</strain>
    </source>
</reference>
<dbReference type="SUPFAM" id="SSF54928">
    <property type="entry name" value="RNA-binding domain, RBD"/>
    <property type="match status" value="1"/>
</dbReference>
<feature type="region of interest" description="Disordered" evidence="3">
    <location>
        <begin position="1"/>
        <end position="171"/>
    </location>
</feature>
<feature type="region of interest" description="Disordered" evidence="3">
    <location>
        <begin position="338"/>
        <end position="382"/>
    </location>
</feature>
<dbReference type="CDD" id="cd12383">
    <property type="entry name" value="RRM_RBM42"/>
    <property type="match status" value="1"/>
</dbReference>
<feature type="compositionally biased region" description="Basic residues" evidence="3">
    <location>
        <begin position="132"/>
        <end position="147"/>
    </location>
</feature>
<feature type="compositionally biased region" description="Low complexity" evidence="3">
    <location>
        <begin position="221"/>
        <end position="230"/>
    </location>
</feature>
<evidence type="ECO:0000256" key="3">
    <source>
        <dbReference type="SAM" id="MobiDB-lite"/>
    </source>
</evidence>
<feature type="compositionally biased region" description="Low complexity" evidence="3">
    <location>
        <begin position="104"/>
        <end position="131"/>
    </location>
</feature>
<dbReference type="InterPro" id="IPR012677">
    <property type="entry name" value="Nucleotide-bd_a/b_plait_sf"/>
</dbReference>
<feature type="compositionally biased region" description="Pro residues" evidence="3">
    <location>
        <begin position="1"/>
        <end position="19"/>
    </location>
</feature>
<dbReference type="AlphaFoldDB" id="A0AAV9W683"/>
<evidence type="ECO:0000313" key="5">
    <source>
        <dbReference type="EMBL" id="KAK6501984.1"/>
    </source>
</evidence>
<organism evidence="5 6">
    <name type="scientific">Arthrobotrys musiformis</name>
    <dbReference type="NCBI Taxonomy" id="47236"/>
    <lineage>
        <taxon>Eukaryota</taxon>
        <taxon>Fungi</taxon>
        <taxon>Dikarya</taxon>
        <taxon>Ascomycota</taxon>
        <taxon>Pezizomycotina</taxon>
        <taxon>Orbiliomycetes</taxon>
        <taxon>Orbiliales</taxon>
        <taxon>Orbiliaceae</taxon>
        <taxon>Arthrobotrys</taxon>
    </lineage>
</organism>
<dbReference type="Pfam" id="PF00076">
    <property type="entry name" value="RRM_1"/>
    <property type="match status" value="1"/>
</dbReference>
<evidence type="ECO:0000313" key="6">
    <source>
        <dbReference type="Proteomes" id="UP001370758"/>
    </source>
</evidence>
<dbReference type="PANTHER" id="PTHR47640:SF11">
    <property type="entry name" value="RNA-BINDING PROTEIN 42"/>
    <property type="match status" value="1"/>
</dbReference>
<dbReference type="InterPro" id="IPR000504">
    <property type="entry name" value="RRM_dom"/>
</dbReference>
<feature type="domain" description="RRM" evidence="4">
    <location>
        <begin position="254"/>
        <end position="332"/>
    </location>
</feature>
<keyword evidence="1 2" id="KW-0694">RNA-binding</keyword>
<evidence type="ECO:0000256" key="2">
    <source>
        <dbReference type="PROSITE-ProRule" id="PRU00176"/>
    </source>
</evidence>
<proteinExistence type="predicted"/>
<protein>
    <recommendedName>
        <fullName evidence="4">RRM domain-containing protein</fullName>
    </recommendedName>
</protein>
<dbReference type="SMART" id="SM00360">
    <property type="entry name" value="RRM"/>
    <property type="match status" value="1"/>
</dbReference>
<accession>A0AAV9W683</accession>
<evidence type="ECO:0000256" key="1">
    <source>
        <dbReference type="ARBA" id="ARBA00022884"/>
    </source>
</evidence>